<evidence type="ECO:0000256" key="2">
    <source>
        <dbReference type="ARBA" id="ARBA00022692"/>
    </source>
</evidence>
<keyword evidence="3 5" id="KW-1133">Transmembrane helix</keyword>
<dbReference type="PATRIC" id="fig|582475.4.peg.2545"/>
<evidence type="ECO:0000256" key="1">
    <source>
        <dbReference type="ARBA" id="ARBA00004141"/>
    </source>
</evidence>
<evidence type="ECO:0000256" key="5">
    <source>
        <dbReference type="SAM" id="Phobius"/>
    </source>
</evidence>
<reference evidence="8" key="1">
    <citation type="submission" date="2015-07" db="EMBL/GenBank/DDBJ databases">
        <authorList>
            <consortium name="Consortium for Microbial Forensics and Genomics (microFORGE)"/>
            <person name="Knight B.M."/>
            <person name="Roberts D.P."/>
            <person name="Lin D."/>
            <person name="Hari K."/>
            <person name="Fletcher J."/>
            <person name="Melcher U."/>
            <person name="Blagden T."/>
            <person name="Winegar R.A."/>
        </authorList>
    </citation>
    <scope>NUCLEOTIDE SEQUENCE [LARGE SCALE GENOMIC DNA]</scope>
    <source>
        <strain evidence="8">DSM 23493</strain>
    </source>
</reference>
<keyword evidence="2 5" id="KW-0812">Transmembrane</keyword>
<dbReference type="OrthoDB" id="9816361at2"/>
<evidence type="ECO:0000259" key="6">
    <source>
        <dbReference type="Pfam" id="PF05154"/>
    </source>
</evidence>
<dbReference type="Pfam" id="PF05154">
    <property type="entry name" value="TM2"/>
    <property type="match status" value="1"/>
</dbReference>
<comment type="subcellular location">
    <subcellularLocation>
        <location evidence="1">Membrane</location>
        <topology evidence="1">Multi-pass membrane protein</topology>
    </subcellularLocation>
</comment>
<evidence type="ECO:0000313" key="8">
    <source>
        <dbReference type="Proteomes" id="UP000037326"/>
    </source>
</evidence>
<proteinExistence type="predicted"/>
<sequence length="139" mass="15758">MNNVACPQCGAPADVELAQCKYCGEKFNFSNKQKVAQQPEPVYQQQPQPVYQTQPQQAFMYDGIDPSWPIKNKTVAGVLAIFLGGIGIHKFYLGKIGQGILYLIFFWTYIPAFIGFIEGVIYLLSNEHNFSVKHRVRPR</sequence>
<evidence type="ECO:0000256" key="4">
    <source>
        <dbReference type="ARBA" id="ARBA00023136"/>
    </source>
</evidence>
<gene>
    <name evidence="7" type="ORF">ACZ11_00065</name>
</gene>
<feature type="transmembrane region" description="Helical" evidence="5">
    <location>
        <begin position="75"/>
        <end position="93"/>
    </location>
</feature>
<dbReference type="Proteomes" id="UP000037326">
    <property type="component" value="Unassembled WGS sequence"/>
</dbReference>
<organism evidence="7 8">
    <name type="scientific">Lysinibacillus xylanilyticus</name>
    <dbReference type="NCBI Taxonomy" id="582475"/>
    <lineage>
        <taxon>Bacteria</taxon>
        <taxon>Bacillati</taxon>
        <taxon>Bacillota</taxon>
        <taxon>Bacilli</taxon>
        <taxon>Bacillales</taxon>
        <taxon>Bacillaceae</taxon>
        <taxon>Lysinibacillus</taxon>
    </lineage>
</organism>
<dbReference type="InterPro" id="IPR007829">
    <property type="entry name" value="TM2"/>
</dbReference>
<feature type="transmembrane region" description="Helical" evidence="5">
    <location>
        <begin position="100"/>
        <end position="124"/>
    </location>
</feature>
<protein>
    <submittedName>
        <fullName evidence="7">Membrane protein</fullName>
    </submittedName>
</protein>
<name>A0A0K9FJT1_9BACI</name>
<comment type="caution">
    <text evidence="7">The sequence shown here is derived from an EMBL/GenBank/DDBJ whole genome shotgun (WGS) entry which is preliminary data.</text>
</comment>
<feature type="domain" description="TM2" evidence="6">
    <location>
        <begin position="71"/>
        <end position="119"/>
    </location>
</feature>
<dbReference type="AlphaFoldDB" id="A0A0K9FJT1"/>
<keyword evidence="4 5" id="KW-0472">Membrane</keyword>
<accession>A0A0K9FJT1</accession>
<evidence type="ECO:0000313" key="7">
    <source>
        <dbReference type="EMBL" id="KMY34467.1"/>
    </source>
</evidence>
<dbReference type="EMBL" id="LFXJ01000001">
    <property type="protein sequence ID" value="KMY34467.1"/>
    <property type="molecule type" value="Genomic_DNA"/>
</dbReference>
<dbReference type="GO" id="GO:0016020">
    <property type="term" value="C:membrane"/>
    <property type="evidence" value="ECO:0007669"/>
    <property type="project" value="UniProtKB-SubCell"/>
</dbReference>
<evidence type="ECO:0000256" key="3">
    <source>
        <dbReference type="ARBA" id="ARBA00022989"/>
    </source>
</evidence>